<name>A0A916DWE7_9BACT</name>
<dbReference type="AlphaFoldDB" id="A0A916DWE7"/>
<dbReference type="Gene3D" id="1.25.40.10">
    <property type="entry name" value="Tetratricopeptide repeat domain"/>
    <property type="match status" value="1"/>
</dbReference>
<dbReference type="InterPro" id="IPR011990">
    <property type="entry name" value="TPR-like_helical_dom_sf"/>
</dbReference>
<dbReference type="KEGG" id="aup:AsAng_0053860"/>
<dbReference type="SUPFAM" id="SSF48452">
    <property type="entry name" value="TPR-like"/>
    <property type="match status" value="1"/>
</dbReference>
<evidence type="ECO:0000256" key="1">
    <source>
        <dbReference type="SAM" id="SignalP"/>
    </source>
</evidence>
<evidence type="ECO:0000313" key="3">
    <source>
        <dbReference type="Proteomes" id="UP001060919"/>
    </source>
</evidence>
<dbReference type="RefSeq" id="WP_264789824.1">
    <property type="nucleotide sequence ID" value="NZ_AP026867.1"/>
</dbReference>
<evidence type="ECO:0000313" key="2">
    <source>
        <dbReference type="EMBL" id="BDS14605.1"/>
    </source>
</evidence>
<keyword evidence="1" id="KW-0732">Signal</keyword>
<keyword evidence="3" id="KW-1185">Reference proteome</keyword>
<feature type="chain" id="PRO_5037218894" description="Tetratricopeptide repeat protein" evidence="1">
    <location>
        <begin position="28"/>
        <end position="486"/>
    </location>
</feature>
<evidence type="ECO:0008006" key="4">
    <source>
        <dbReference type="Google" id="ProtNLM"/>
    </source>
</evidence>
<proteinExistence type="predicted"/>
<dbReference type="Proteomes" id="UP001060919">
    <property type="component" value="Chromosome"/>
</dbReference>
<sequence length="486" mass="55687">MLKKWKSLLKFGSALSLTVVMTGQVSAQCESWEAYPSGVESAKEKHVIYRDLFKSKKYVEAFPVWEELFATVKIPLPAKTTHFKNGITMYKEFAKTEKDKEKKNEYLDKMITLYDEMAACLGEQAKDRAWEGYNIYAARGSSEKAIEVFEKAIELGKNETPNMVLVPLTQLTVYLFQRKHPKFTAEYMRNLHQQLKGIAEHNIKNNEKDGEKYKTKWDKVEAEFKKIGGQIWGCDFYQNEWKPKFEAEPKNMEQNAEILAVIKKKCGVENEFYKEVFAIYDPWNKEQLYIKAQKEFEGWCNLKKGEFREMESRKFKKAGDEEQAKKYKEEAFDWYEKSLNDPSSEDCETTDEEKGDLAYRIAYHAYGKGAYGTARTFCKKAASLKPGWGEPYMLIGNMYASSGKRCSGGKGTGWDAQVVAWAAMDMWAKAKSVDPSLASSANSKIAKYKKYLPTKGDIFQRGLKEGGSYKIGCWIGVTTTIRSSGE</sequence>
<dbReference type="EMBL" id="AP026867">
    <property type="protein sequence ID" value="BDS14605.1"/>
    <property type="molecule type" value="Genomic_DNA"/>
</dbReference>
<accession>A0A916DWE7</accession>
<organism evidence="2 3">
    <name type="scientific">Aureispira anguillae</name>
    <dbReference type="NCBI Taxonomy" id="2864201"/>
    <lineage>
        <taxon>Bacteria</taxon>
        <taxon>Pseudomonadati</taxon>
        <taxon>Bacteroidota</taxon>
        <taxon>Saprospiria</taxon>
        <taxon>Saprospirales</taxon>
        <taxon>Saprospiraceae</taxon>
        <taxon>Aureispira</taxon>
    </lineage>
</organism>
<feature type="signal peptide" evidence="1">
    <location>
        <begin position="1"/>
        <end position="27"/>
    </location>
</feature>
<gene>
    <name evidence="2" type="ORF">AsAng_0053860</name>
</gene>
<protein>
    <recommendedName>
        <fullName evidence="4">Tetratricopeptide repeat protein</fullName>
    </recommendedName>
</protein>
<reference evidence="2" key="1">
    <citation type="submission" date="2022-09" db="EMBL/GenBank/DDBJ databases">
        <title>Aureispira anguillicida sp. nov., isolated from Leptocephalus of Japanese eel Anguilla japonica.</title>
        <authorList>
            <person name="Yuasa K."/>
            <person name="Mekata T."/>
            <person name="Ikunari K."/>
        </authorList>
    </citation>
    <scope>NUCLEOTIDE SEQUENCE</scope>
    <source>
        <strain evidence="2">EL160426</strain>
    </source>
</reference>